<evidence type="ECO:0000256" key="1">
    <source>
        <dbReference type="SAM" id="MobiDB-lite"/>
    </source>
</evidence>
<reference evidence="2 3" key="1">
    <citation type="journal article" date="2015" name="Biotechnol. Biofuels">
        <title>Enhanced degradation of softwood versus hardwood by the white-rot fungus Pycnoporus coccineus.</title>
        <authorList>
            <person name="Couturier M."/>
            <person name="Navarro D."/>
            <person name="Chevret D."/>
            <person name="Henrissat B."/>
            <person name="Piumi F."/>
            <person name="Ruiz-Duenas F.J."/>
            <person name="Martinez A.T."/>
            <person name="Grigoriev I.V."/>
            <person name="Riley R."/>
            <person name="Lipzen A."/>
            <person name="Berrin J.G."/>
            <person name="Master E.R."/>
            <person name="Rosso M.N."/>
        </authorList>
    </citation>
    <scope>NUCLEOTIDE SEQUENCE [LARGE SCALE GENOMIC DNA]</scope>
    <source>
        <strain evidence="2 3">BRFM310</strain>
    </source>
</reference>
<feature type="region of interest" description="Disordered" evidence="1">
    <location>
        <begin position="117"/>
        <end position="137"/>
    </location>
</feature>
<evidence type="ECO:0000313" key="2">
    <source>
        <dbReference type="EMBL" id="OSD06279.1"/>
    </source>
</evidence>
<accession>A0A1Y2IYP8</accession>
<protein>
    <submittedName>
        <fullName evidence="2">Uncharacterized protein</fullName>
    </submittedName>
</protein>
<organism evidence="2 3">
    <name type="scientific">Trametes coccinea (strain BRFM310)</name>
    <name type="common">Pycnoporus coccineus</name>
    <dbReference type="NCBI Taxonomy" id="1353009"/>
    <lineage>
        <taxon>Eukaryota</taxon>
        <taxon>Fungi</taxon>
        <taxon>Dikarya</taxon>
        <taxon>Basidiomycota</taxon>
        <taxon>Agaricomycotina</taxon>
        <taxon>Agaricomycetes</taxon>
        <taxon>Polyporales</taxon>
        <taxon>Polyporaceae</taxon>
        <taxon>Trametes</taxon>
    </lineage>
</organism>
<dbReference type="OrthoDB" id="10596702at2759"/>
<name>A0A1Y2IYP8_TRAC3</name>
<dbReference type="Proteomes" id="UP000193067">
    <property type="component" value="Unassembled WGS sequence"/>
</dbReference>
<proteinExistence type="predicted"/>
<gene>
    <name evidence="2" type="ORF">PYCCODRAFT_1422595</name>
</gene>
<keyword evidence="3" id="KW-1185">Reference proteome</keyword>
<evidence type="ECO:0000313" key="3">
    <source>
        <dbReference type="Proteomes" id="UP000193067"/>
    </source>
</evidence>
<dbReference type="AlphaFoldDB" id="A0A1Y2IYP8"/>
<sequence length="137" mass="15089">MSKNDNYLEEIRNSVERTGGIQRCPDAIVQMYCRKVHRTTIWGIHRVHPDMVWPVRKPGSSTQGPMGKEGLESEKKMAVITACFDGTTGEMAPQNGFGTGLLDIGWKLEGYTYHDNDDGGGDGCGGEADRAPGFLRR</sequence>
<dbReference type="EMBL" id="KZ084090">
    <property type="protein sequence ID" value="OSD06279.1"/>
    <property type="molecule type" value="Genomic_DNA"/>
</dbReference>